<dbReference type="RefSeq" id="WP_123045629.1">
    <property type="nucleotide sequence ID" value="NZ_RDSR01000009.1"/>
</dbReference>
<dbReference type="AlphaFoldDB" id="A0A3M8LCU1"/>
<evidence type="ECO:0000256" key="1">
    <source>
        <dbReference type="SAM" id="MobiDB-lite"/>
    </source>
</evidence>
<keyword evidence="2" id="KW-0472">Membrane</keyword>
<evidence type="ECO:0000256" key="2">
    <source>
        <dbReference type="SAM" id="Phobius"/>
    </source>
</evidence>
<dbReference type="Proteomes" id="UP000279859">
    <property type="component" value="Unassembled WGS sequence"/>
</dbReference>
<sequence length="416" mass="44918">MAGTRAGAAAGTGAGQRPSGSVGRLHALDALRGVAAAVVLVHHVSMTVPAISEAYRSSRGVEFASVGWWATLSPLKIVVAGPEFVLVFFVLSGFVLVRSPLGAVIRGNGYAWLAYYPRRVIRLALPVLVSILLAGLWIALVPRTGDPSAGPWLARQADADLSLGNFLREASIVGLAERPDVNPPLWSLVWEMWFSLLLPLFVVLALAMRGRRRVAFWALLLTAVATTGYVTGIEPLMFLPAFALGGLLAAHYDELRERGAALARRPAGTAAWIGLTLLGPLLLILHWLLRQVLTGFWGDVTLSLRVPGAFLVVACVALWPVLQHPLTTRPLLWLGRVSFSLYLVHFPIVVTFATLFGPERWWLGALCSVPLSLVFAQLMTRWVEQPAQRLGVRAGEAVSGAFGRSHPEQNRPAPGL</sequence>
<keyword evidence="5" id="KW-1185">Reference proteome</keyword>
<feature type="region of interest" description="Disordered" evidence="1">
    <location>
        <begin position="1"/>
        <end position="21"/>
    </location>
</feature>
<name>A0A3M8LCU1_9MICO</name>
<dbReference type="InterPro" id="IPR050879">
    <property type="entry name" value="Acyltransferase_3"/>
</dbReference>
<dbReference type="GO" id="GO:0009103">
    <property type="term" value="P:lipopolysaccharide biosynthetic process"/>
    <property type="evidence" value="ECO:0007669"/>
    <property type="project" value="TreeGrafter"/>
</dbReference>
<feature type="transmembrane region" description="Helical" evidence="2">
    <location>
        <begin position="301"/>
        <end position="321"/>
    </location>
</feature>
<protein>
    <submittedName>
        <fullName evidence="4">Acyltransferase</fullName>
    </submittedName>
</protein>
<feature type="compositionally biased region" description="Low complexity" evidence="1">
    <location>
        <begin position="1"/>
        <end position="11"/>
    </location>
</feature>
<feature type="transmembrane region" description="Helical" evidence="2">
    <location>
        <begin position="120"/>
        <end position="140"/>
    </location>
</feature>
<organism evidence="4 5">
    <name type="scientific">Cryobacterium tepidiphilum</name>
    <dbReference type="NCBI Taxonomy" id="2486026"/>
    <lineage>
        <taxon>Bacteria</taxon>
        <taxon>Bacillati</taxon>
        <taxon>Actinomycetota</taxon>
        <taxon>Actinomycetes</taxon>
        <taxon>Micrococcales</taxon>
        <taxon>Microbacteriaceae</taxon>
        <taxon>Cryobacterium</taxon>
    </lineage>
</organism>
<dbReference type="EMBL" id="RDSR01000009">
    <property type="protein sequence ID" value="RNE62612.1"/>
    <property type="molecule type" value="Genomic_DNA"/>
</dbReference>
<dbReference type="InterPro" id="IPR002656">
    <property type="entry name" value="Acyl_transf_3_dom"/>
</dbReference>
<dbReference type="OrthoDB" id="9796461at2"/>
<dbReference type="PANTHER" id="PTHR23028:SF53">
    <property type="entry name" value="ACYL_TRANSF_3 DOMAIN-CONTAINING PROTEIN"/>
    <property type="match status" value="1"/>
</dbReference>
<dbReference type="GO" id="GO:0016747">
    <property type="term" value="F:acyltransferase activity, transferring groups other than amino-acyl groups"/>
    <property type="evidence" value="ECO:0007669"/>
    <property type="project" value="InterPro"/>
</dbReference>
<feature type="transmembrane region" description="Helical" evidence="2">
    <location>
        <begin position="361"/>
        <end position="380"/>
    </location>
</feature>
<feature type="transmembrane region" description="Helical" evidence="2">
    <location>
        <begin position="214"/>
        <end position="231"/>
    </location>
</feature>
<feature type="transmembrane region" description="Helical" evidence="2">
    <location>
        <begin position="185"/>
        <end position="207"/>
    </location>
</feature>
<accession>A0A3M8LCU1</accession>
<keyword evidence="4" id="KW-0808">Transferase</keyword>
<dbReference type="GO" id="GO:0016020">
    <property type="term" value="C:membrane"/>
    <property type="evidence" value="ECO:0007669"/>
    <property type="project" value="TreeGrafter"/>
</dbReference>
<keyword evidence="2" id="KW-1133">Transmembrane helix</keyword>
<evidence type="ECO:0000259" key="3">
    <source>
        <dbReference type="Pfam" id="PF01757"/>
    </source>
</evidence>
<keyword evidence="4" id="KW-0012">Acyltransferase</keyword>
<feature type="transmembrane region" description="Helical" evidence="2">
    <location>
        <begin position="267"/>
        <end position="289"/>
    </location>
</feature>
<feature type="domain" description="Acyltransferase 3" evidence="3">
    <location>
        <begin position="26"/>
        <end position="380"/>
    </location>
</feature>
<dbReference type="Pfam" id="PF01757">
    <property type="entry name" value="Acyl_transf_3"/>
    <property type="match status" value="1"/>
</dbReference>
<keyword evidence="2" id="KW-0812">Transmembrane</keyword>
<gene>
    <name evidence="4" type="ORF">EEJ31_07225</name>
</gene>
<evidence type="ECO:0000313" key="5">
    <source>
        <dbReference type="Proteomes" id="UP000279859"/>
    </source>
</evidence>
<feature type="transmembrane region" description="Helical" evidence="2">
    <location>
        <begin position="77"/>
        <end position="99"/>
    </location>
</feature>
<dbReference type="PANTHER" id="PTHR23028">
    <property type="entry name" value="ACETYLTRANSFERASE"/>
    <property type="match status" value="1"/>
</dbReference>
<proteinExistence type="predicted"/>
<feature type="transmembrane region" description="Helical" evidence="2">
    <location>
        <begin position="333"/>
        <end position="355"/>
    </location>
</feature>
<evidence type="ECO:0000313" key="4">
    <source>
        <dbReference type="EMBL" id="RNE62612.1"/>
    </source>
</evidence>
<reference evidence="4 5" key="1">
    <citation type="submission" date="2018-11" db="EMBL/GenBank/DDBJ databases">
        <title>Cryobacterium sp. nov., isolated from rhizosphere soil of lettuce.</title>
        <authorList>
            <person name="Wang Y."/>
        </authorList>
    </citation>
    <scope>NUCLEOTIDE SEQUENCE [LARGE SCALE GENOMIC DNA]</scope>
    <source>
        <strain evidence="4 5">NEAU-85</strain>
    </source>
</reference>
<comment type="caution">
    <text evidence="4">The sequence shown here is derived from an EMBL/GenBank/DDBJ whole genome shotgun (WGS) entry which is preliminary data.</text>
</comment>